<keyword evidence="2" id="KW-1185">Reference proteome</keyword>
<sequence length="594" mass="65971">MLSLSSAAEMLSYLCVCIRSVFAWNTLPSCLFQIYIFFTCAEFEREERGGGGGYDASFIVEAQRSPPPLFAKKFHSMMRPKSARLCSDRKNRDLWNRNPKESGDESKLPGFQPVACQSEATSDTVFQFISNGILSQRPFLLVFGTAPTYSVRRQIHPSMVKTPVSVTPMTAHFFLSHLMADPKVTSRLCLFSSTPSSSHPSLHIDMHVINPDGVASGSLATWITAIRPQDEQFGGGPLATSSRVSHCPSADASLERICWLPLSNGLHSRETLEKQYIQLQIRSWKCLRRKILNEKSALSSSGLRGSLLLYTARGLPIPNTKFPWKDSSKETSGKNRDMRAGGDHVCVSHISQVQLPERSGRVGISGVAFSVIPKARFPPASLLLSMFWVSRLEALNVDVDAVWIHEGGCLIFHITLTVLSGAVRVRKAKAATTGQLDRTLSYRYSTSPCSFLWNVNAFYPPPFLLSSTSARPANPGISSLDSPPMLTTRIFVTILLINDPNICLARMQWPVNFETPIQRRFLRNGRSITLIKGSIVHFVPREPKSLVSQERPGYSICCSMLDKGHRGIEEMEAKNSSNETPENPVEYELNLLSL</sequence>
<organism evidence="1 2">
    <name type="scientific">Lindgomyces ingoldianus</name>
    <dbReference type="NCBI Taxonomy" id="673940"/>
    <lineage>
        <taxon>Eukaryota</taxon>
        <taxon>Fungi</taxon>
        <taxon>Dikarya</taxon>
        <taxon>Ascomycota</taxon>
        <taxon>Pezizomycotina</taxon>
        <taxon>Dothideomycetes</taxon>
        <taxon>Pleosporomycetidae</taxon>
        <taxon>Pleosporales</taxon>
        <taxon>Lindgomycetaceae</taxon>
        <taxon>Lindgomyces</taxon>
    </lineage>
</organism>
<reference evidence="1" key="1">
    <citation type="journal article" date="2020" name="Stud. Mycol.">
        <title>101 Dothideomycetes genomes: a test case for predicting lifestyles and emergence of pathogens.</title>
        <authorList>
            <person name="Haridas S."/>
            <person name="Albert R."/>
            <person name="Binder M."/>
            <person name="Bloem J."/>
            <person name="Labutti K."/>
            <person name="Salamov A."/>
            <person name="Andreopoulos B."/>
            <person name="Baker S."/>
            <person name="Barry K."/>
            <person name="Bills G."/>
            <person name="Bluhm B."/>
            <person name="Cannon C."/>
            <person name="Castanera R."/>
            <person name="Culley D."/>
            <person name="Daum C."/>
            <person name="Ezra D."/>
            <person name="Gonzalez J."/>
            <person name="Henrissat B."/>
            <person name="Kuo A."/>
            <person name="Liang C."/>
            <person name="Lipzen A."/>
            <person name="Lutzoni F."/>
            <person name="Magnuson J."/>
            <person name="Mondo S."/>
            <person name="Nolan M."/>
            <person name="Ohm R."/>
            <person name="Pangilinan J."/>
            <person name="Park H.-J."/>
            <person name="Ramirez L."/>
            <person name="Alfaro M."/>
            <person name="Sun H."/>
            <person name="Tritt A."/>
            <person name="Yoshinaga Y."/>
            <person name="Zwiers L.-H."/>
            <person name="Turgeon B."/>
            <person name="Goodwin S."/>
            <person name="Spatafora J."/>
            <person name="Crous P."/>
            <person name="Grigoriev I."/>
        </authorList>
    </citation>
    <scope>NUCLEOTIDE SEQUENCE</scope>
    <source>
        <strain evidence="1">ATCC 200398</strain>
    </source>
</reference>
<dbReference type="Proteomes" id="UP000799755">
    <property type="component" value="Unassembled WGS sequence"/>
</dbReference>
<accession>A0ACB6R091</accession>
<proteinExistence type="predicted"/>
<comment type="caution">
    <text evidence="1">The sequence shown here is derived from an EMBL/GenBank/DDBJ whole genome shotgun (WGS) entry which is preliminary data.</text>
</comment>
<gene>
    <name evidence="1" type="ORF">BDR25DRAFT_353701</name>
</gene>
<dbReference type="EMBL" id="MU003503">
    <property type="protein sequence ID" value="KAF2471927.1"/>
    <property type="molecule type" value="Genomic_DNA"/>
</dbReference>
<evidence type="ECO:0000313" key="1">
    <source>
        <dbReference type="EMBL" id="KAF2471927.1"/>
    </source>
</evidence>
<evidence type="ECO:0000313" key="2">
    <source>
        <dbReference type="Proteomes" id="UP000799755"/>
    </source>
</evidence>
<name>A0ACB6R091_9PLEO</name>
<protein>
    <submittedName>
        <fullName evidence="1">Uncharacterized protein</fullName>
    </submittedName>
</protein>